<dbReference type="PANTHER" id="PTHR46740:SF1">
    <property type="entry name" value="DYAD PROTEIN"/>
    <property type="match status" value="1"/>
</dbReference>
<dbReference type="OMA" id="MEETHKD"/>
<dbReference type="PANTHER" id="PTHR46740">
    <property type="entry name" value="PROTEIN DYAD"/>
    <property type="match status" value="1"/>
</dbReference>
<dbReference type="Pfam" id="PF25874">
    <property type="entry name" value="WHD_plant_repro"/>
    <property type="match status" value="1"/>
</dbReference>
<dbReference type="GO" id="GO:0007131">
    <property type="term" value="P:reciprocal meiotic recombination"/>
    <property type="evidence" value="ECO:0007669"/>
    <property type="project" value="InterPro"/>
</dbReference>
<dbReference type="EMBL" id="PDCK01000041">
    <property type="protein sequence ID" value="PRQ44963.1"/>
    <property type="molecule type" value="Genomic_DNA"/>
</dbReference>
<evidence type="ECO:0000313" key="5">
    <source>
        <dbReference type="Proteomes" id="UP000238479"/>
    </source>
</evidence>
<evidence type="ECO:0000256" key="1">
    <source>
        <dbReference type="SAM" id="Coils"/>
    </source>
</evidence>
<feature type="compositionally biased region" description="Polar residues" evidence="2">
    <location>
        <begin position="399"/>
        <end position="413"/>
    </location>
</feature>
<dbReference type="GO" id="GO:0051177">
    <property type="term" value="P:meiotic sister chromatid cohesion"/>
    <property type="evidence" value="ECO:0007669"/>
    <property type="project" value="InterPro"/>
</dbReference>
<proteinExistence type="predicted"/>
<name>A0A2P6REV4_ROSCH</name>
<evidence type="ECO:0000256" key="2">
    <source>
        <dbReference type="SAM" id="MobiDB-lite"/>
    </source>
</evidence>
<feature type="coiled-coil region" evidence="1">
    <location>
        <begin position="216"/>
        <end position="243"/>
    </location>
</feature>
<gene>
    <name evidence="4" type="ORF">RchiOBHm_Chr3g0484951</name>
</gene>
<protein>
    <recommendedName>
        <fullName evidence="3">PTC1-like winged helix-turn-helix domain-containing protein</fullName>
    </recommendedName>
</protein>
<evidence type="ECO:0000259" key="3">
    <source>
        <dbReference type="Pfam" id="PF25874"/>
    </source>
</evidence>
<feature type="region of interest" description="Disordered" evidence="2">
    <location>
        <begin position="353"/>
        <end position="373"/>
    </location>
</feature>
<dbReference type="AlphaFoldDB" id="A0A2P6REV4"/>
<feature type="region of interest" description="Disordered" evidence="2">
    <location>
        <begin position="386"/>
        <end position="413"/>
    </location>
</feature>
<dbReference type="OrthoDB" id="515863at2759"/>
<dbReference type="InterPro" id="IPR044221">
    <property type="entry name" value="DYAD/AMEIOTIC1"/>
</dbReference>
<accession>A0A2P6REV4</accession>
<evidence type="ECO:0000313" key="4">
    <source>
        <dbReference type="EMBL" id="PRQ44963.1"/>
    </source>
</evidence>
<keyword evidence="5" id="KW-1185">Reference proteome</keyword>
<dbReference type="Proteomes" id="UP000238479">
    <property type="component" value="Chromosome 3"/>
</dbReference>
<comment type="caution">
    <text evidence="4">The sequence shown here is derived from an EMBL/GenBank/DDBJ whole genome shotgun (WGS) entry which is preliminary data.</text>
</comment>
<organism evidence="4 5">
    <name type="scientific">Rosa chinensis</name>
    <name type="common">China rose</name>
    <dbReference type="NCBI Taxonomy" id="74649"/>
    <lineage>
        <taxon>Eukaryota</taxon>
        <taxon>Viridiplantae</taxon>
        <taxon>Streptophyta</taxon>
        <taxon>Embryophyta</taxon>
        <taxon>Tracheophyta</taxon>
        <taxon>Spermatophyta</taxon>
        <taxon>Magnoliopsida</taxon>
        <taxon>eudicotyledons</taxon>
        <taxon>Gunneridae</taxon>
        <taxon>Pentapetalae</taxon>
        <taxon>rosids</taxon>
        <taxon>fabids</taxon>
        <taxon>Rosales</taxon>
        <taxon>Rosaceae</taxon>
        <taxon>Rosoideae</taxon>
        <taxon>Rosoideae incertae sedis</taxon>
        <taxon>Rosa</taxon>
    </lineage>
</organism>
<keyword evidence="1" id="KW-0175">Coiled coil</keyword>
<sequence length="480" mass="55190">MAQWGVRRRVVFLKEHNPQVASSITKEEEVEDSKDEVLRAVVEDSKDEVLRAVKTEPLEMPEPKRRKCLDRRSKDVQAALRAKKRQHGFRPMERNEIRGGRWNVERYKKAEQSLLDVLEAKEATFANPVSRTDLRLTARGKIGDTGLIDHLLKHIDGTVTPCGSKRFRRWFNHNGIMEYWLESAELADIRKEAGHHPYWFPPGCGASEHYDSSGELRLLKAEVDKMKSDMQELLVSKKQEKDQTNMLEDLVKWKAQTEERLKLALGSWKGMQDKLGEFMTWKASVEQQLVEFTNVMGDMQVEKQYTATNLLASERWEDWLESGNVDNFQGNELVPWFENTTPVNNEEEVIIQDPQSAPPDGSKTGDSSTQDPIFTAKEMVELERTRDVPGLEWEKQTEHQANVTPNSSATASSKSDVDNLHLFQEMFQELFSWKSQMEQKMTELSNSVSAIKQTSKVSTPALQLAEDGNLIMDYYPCYKF</sequence>
<dbReference type="InterPro" id="IPR059080">
    <property type="entry name" value="WHD_PTC1"/>
</dbReference>
<dbReference type="Gramene" id="PRQ44963">
    <property type="protein sequence ID" value="PRQ44963"/>
    <property type="gene ID" value="RchiOBHm_Chr3g0484951"/>
</dbReference>
<feature type="compositionally biased region" description="Basic and acidic residues" evidence="2">
    <location>
        <begin position="386"/>
        <end position="398"/>
    </location>
</feature>
<feature type="domain" description="PTC1-like winged helix-turn-helix" evidence="3">
    <location>
        <begin position="101"/>
        <end position="183"/>
    </location>
</feature>
<dbReference type="STRING" id="74649.A0A2P6REV4"/>
<reference evidence="4 5" key="1">
    <citation type="journal article" date="2018" name="Nat. Genet.">
        <title>The Rosa genome provides new insights in the design of modern roses.</title>
        <authorList>
            <person name="Bendahmane M."/>
        </authorList>
    </citation>
    <scope>NUCLEOTIDE SEQUENCE [LARGE SCALE GENOMIC DNA]</scope>
    <source>
        <strain evidence="5">cv. Old Blush</strain>
    </source>
</reference>